<keyword evidence="5 7" id="KW-0472">Membrane</keyword>
<comment type="similarity">
    <text evidence="1 7">Belongs to the outer membrane factor (OMF) (TC 1.B.17) family.</text>
</comment>
<dbReference type="GO" id="GO:0015288">
    <property type="term" value="F:porin activity"/>
    <property type="evidence" value="ECO:0007669"/>
    <property type="project" value="TreeGrafter"/>
</dbReference>
<evidence type="ECO:0000256" key="4">
    <source>
        <dbReference type="ARBA" id="ARBA00022692"/>
    </source>
</evidence>
<comment type="subcellular location">
    <subcellularLocation>
        <location evidence="7">Cell outer membrane</location>
        <topology evidence="7">Peripheral membrane protein</topology>
    </subcellularLocation>
</comment>
<comment type="function">
    <text evidence="7">CyaE is necessary for transport of calmodulin-sensitive adenylate cyclase-hemolysin (cyclolysin).</text>
</comment>
<feature type="coiled-coil region" evidence="8">
    <location>
        <begin position="337"/>
        <end position="399"/>
    </location>
</feature>
<dbReference type="PANTHER" id="PTHR30026:SF20">
    <property type="entry name" value="OUTER MEMBRANE PROTEIN TOLC"/>
    <property type="match status" value="1"/>
</dbReference>
<evidence type="ECO:0000256" key="9">
    <source>
        <dbReference type="SAM" id="SignalP"/>
    </source>
</evidence>
<keyword evidence="7" id="KW-0354">Hemolysis</keyword>
<dbReference type="GO" id="GO:1990281">
    <property type="term" value="C:efflux pump complex"/>
    <property type="evidence" value="ECO:0007669"/>
    <property type="project" value="TreeGrafter"/>
</dbReference>
<dbReference type="RefSeq" id="WP_286291840.1">
    <property type="nucleotide sequence ID" value="NZ_AP024718.1"/>
</dbReference>
<keyword evidence="7" id="KW-0204">Cytolysis</keyword>
<evidence type="ECO:0000256" key="3">
    <source>
        <dbReference type="ARBA" id="ARBA00022452"/>
    </source>
</evidence>
<keyword evidence="4" id="KW-0812">Transmembrane</keyword>
<evidence type="ECO:0000256" key="8">
    <source>
        <dbReference type="SAM" id="Coils"/>
    </source>
</evidence>
<evidence type="ECO:0000256" key="2">
    <source>
        <dbReference type="ARBA" id="ARBA00022448"/>
    </source>
</evidence>
<dbReference type="GO" id="GO:0009279">
    <property type="term" value="C:cell outer membrane"/>
    <property type="evidence" value="ECO:0007669"/>
    <property type="project" value="UniProtKB-SubCell"/>
</dbReference>
<keyword evidence="3" id="KW-1134">Transmembrane beta strand</keyword>
<keyword evidence="11" id="KW-1185">Reference proteome</keyword>
<dbReference type="AlphaFoldDB" id="A0AAU9CZL6"/>
<feature type="signal peptide" evidence="9">
    <location>
        <begin position="1"/>
        <end position="20"/>
    </location>
</feature>
<feature type="chain" id="PRO_5043471034" description="Protein CyaE" evidence="9">
    <location>
        <begin position="21"/>
        <end position="451"/>
    </location>
</feature>
<dbReference type="SUPFAM" id="SSF56954">
    <property type="entry name" value="Outer membrane efflux proteins (OEP)"/>
    <property type="match status" value="1"/>
</dbReference>
<reference evidence="11" key="1">
    <citation type="journal article" date="2024" name="Int. J. Syst. Evol. Microbiol.">
        <title>Methylomarinovum tepidoasis sp. nov., a moderately thermophilic methanotroph of the family Methylothermaceae isolated from a deep-sea hydrothermal field.</title>
        <authorList>
            <person name="Hirayama H."/>
            <person name="Takaki Y."/>
            <person name="Abe M."/>
            <person name="Miyazaki M."/>
            <person name="Uematsu K."/>
            <person name="Matsui Y."/>
            <person name="Takai K."/>
        </authorList>
    </citation>
    <scope>NUCLEOTIDE SEQUENCE [LARGE SCALE GENOMIC DNA]</scope>
    <source>
        <strain evidence="11">IN45</strain>
    </source>
</reference>
<dbReference type="InterPro" id="IPR003423">
    <property type="entry name" value="OMP_efflux"/>
</dbReference>
<dbReference type="Gene3D" id="1.20.1600.10">
    <property type="entry name" value="Outer membrane efflux proteins (OEP)"/>
    <property type="match status" value="1"/>
</dbReference>
<keyword evidence="8" id="KW-0175">Coiled coil</keyword>
<keyword evidence="2 7" id="KW-0813">Transport</keyword>
<name>A0AAU9CZL6_9GAMM</name>
<protein>
    <recommendedName>
        <fullName evidence="7">Protein CyaE</fullName>
    </recommendedName>
</protein>
<dbReference type="PANTHER" id="PTHR30026">
    <property type="entry name" value="OUTER MEMBRANE PROTEIN TOLC"/>
    <property type="match status" value="1"/>
</dbReference>
<dbReference type="KEGG" id="meiy:MIN45_P1862"/>
<dbReference type="Pfam" id="PF02321">
    <property type="entry name" value="OEP"/>
    <property type="match status" value="2"/>
</dbReference>
<dbReference type="PIRSF" id="PIRSF001892">
    <property type="entry name" value="CyaE"/>
    <property type="match status" value="1"/>
</dbReference>
<organism evidence="10 11">
    <name type="scientific">Methylomarinovum tepidoasis</name>
    <dbReference type="NCBI Taxonomy" id="2840183"/>
    <lineage>
        <taxon>Bacteria</taxon>
        <taxon>Pseudomonadati</taxon>
        <taxon>Pseudomonadota</taxon>
        <taxon>Gammaproteobacteria</taxon>
        <taxon>Methylococcales</taxon>
        <taxon>Methylothermaceae</taxon>
        <taxon>Methylomarinovum</taxon>
    </lineage>
</organism>
<keyword evidence="9" id="KW-0732">Signal</keyword>
<evidence type="ECO:0000256" key="7">
    <source>
        <dbReference type="PIRNR" id="PIRNR001892"/>
    </source>
</evidence>
<evidence type="ECO:0000256" key="6">
    <source>
        <dbReference type="ARBA" id="ARBA00023237"/>
    </source>
</evidence>
<evidence type="ECO:0000256" key="5">
    <source>
        <dbReference type="ARBA" id="ARBA00023136"/>
    </source>
</evidence>
<dbReference type="GO" id="GO:0031640">
    <property type="term" value="P:killing of cells of another organism"/>
    <property type="evidence" value="ECO:0007669"/>
    <property type="project" value="UniProtKB-KW"/>
</dbReference>
<dbReference type="InterPro" id="IPR028351">
    <property type="entry name" value="CyaE"/>
</dbReference>
<proteinExistence type="inferred from homology"/>
<dbReference type="InterPro" id="IPR051906">
    <property type="entry name" value="TolC-like"/>
</dbReference>
<evidence type="ECO:0000313" key="11">
    <source>
        <dbReference type="Proteomes" id="UP001321450"/>
    </source>
</evidence>
<evidence type="ECO:0000256" key="1">
    <source>
        <dbReference type="ARBA" id="ARBA00007613"/>
    </source>
</evidence>
<dbReference type="Proteomes" id="UP001321450">
    <property type="component" value="Chromosome"/>
</dbReference>
<gene>
    <name evidence="10" type="ORF">MIN45_P1862</name>
</gene>
<evidence type="ECO:0000313" key="10">
    <source>
        <dbReference type="EMBL" id="BCX89489.1"/>
    </source>
</evidence>
<dbReference type="GO" id="GO:0015562">
    <property type="term" value="F:efflux transmembrane transporter activity"/>
    <property type="evidence" value="ECO:0007669"/>
    <property type="project" value="InterPro"/>
</dbReference>
<dbReference type="EMBL" id="AP024718">
    <property type="protein sequence ID" value="BCX89489.1"/>
    <property type="molecule type" value="Genomic_DNA"/>
</dbReference>
<accession>A0AAU9CZL6</accession>
<sequence>MGFTARAFHFVLLLCLGLNAAADTPVLPSHPLSLTETLALVRQRNPDLRAAQARIEQAAARLDEVNAAFLPRIKAGVHYLHSNDPARAFGMIVSQRRFDFGMDINHPGYVEDFRPEIGAYWSLFRGGQDWYARQAAKLGIDSRRLQRSELHNLLAAAASRAFYALLEAPRRVDVADKTLTTVRKELELMRARQREGTALKSDVLSLEVRLSQARQDRIRAENAELAARTALATLLGLPADAPLAVQDESRRLLPSEGDFARWLQQALAHRPEWLAARKQVEMREKELKAAWGGHLPRVDAFVVYGMNSKNPRFPTSQDNWTMGLKAEIDLFSGGAVNARVRQARQRLEEAKQVEESTRLRVEKEVRSAWLDLRDALARVEVATNAVAAAEEALKLVRAQYRGGTATVTRFLEAETDAAGARLQLISSRFGALVAEAELKRATGVWSTEDGT</sequence>
<keyword evidence="6 7" id="KW-0998">Cell outer membrane</keyword>